<proteinExistence type="predicted"/>
<gene>
    <name evidence="2" type="ORF">L484_025398</name>
</gene>
<name>W9RAI2_9ROSA</name>
<evidence type="ECO:0000313" key="2">
    <source>
        <dbReference type="EMBL" id="EXB65319.1"/>
    </source>
</evidence>
<accession>W9RAI2</accession>
<feature type="region of interest" description="Disordered" evidence="1">
    <location>
        <begin position="50"/>
        <end position="79"/>
    </location>
</feature>
<evidence type="ECO:0000256" key="1">
    <source>
        <dbReference type="SAM" id="MobiDB-lite"/>
    </source>
</evidence>
<reference evidence="3" key="1">
    <citation type="submission" date="2013-01" db="EMBL/GenBank/DDBJ databases">
        <title>Draft Genome Sequence of a Mulberry Tree, Morus notabilis C.K. Schneid.</title>
        <authorList>
            <person name="He N."/>
            <person name="Zhao S."/>
        </authorList>
    </citation>
    <scope>NUCLEOTIDE SEQUENCE</scope>
</reference>
<evidence type="ECO:0000313" key="3">
    <source>
        <dbReference type="Proteomes" id="UP000030645"/>
    </source>
</evidence>
<protein>
    <submittedName>
        <fullName evidence="2">Uncharacterized protein</fullName>
    </submittedName>
</protein>
<dbReference type="EMBL" id="KE344510">
    <property type="protein sequence ID" value="EXB65319.1"/>
    <property type="molecule type" value="Genomic_DNA"/>
</dbReference>
<organism evidence="2 3">
    <name type="scientific">Morus notabilis</name>
    <dbReference type="NCBI Taxonomy" id="981085"/>
    <lineage>
        <taxon>Eukaryota</taxon>
        <taxon>Viridiplantae</taxon>
        <taxon>Streptophyta</taxon>
        <taxon>Embryophyta</taxon>
        <taxon>Tracheophyta</taxon>
        <taxon>Spermatophyta</taxon>
        <taxon>Magnoliopsida</taxon>
        <taxon>eudicotyledons</taxon>
        <taxon>Gunneridae</taxon>
        <taxon>Pentapetalae</taxon>
        <taxon>rosids</taxon>
        <taxon>fabids</taxon>
        <taxon>Rosales</taxon>
        <taxon>Moraceae</taxon>
        <taxon>Moreae</taxon>
        <taxon>Morus</taxon>
    </lineage>
</organism>
<sequence>MVEALICLKILLNARDEEYEPVVLRQYMDEVESYEDCYEVVADDSSIVPPSCSSTNQPLNPTPDVPPKEFVNVPMEEDK</sequence>
<dbReference type="AlphaFoldDB" id="W9RAI2"/>
<dbReference type="Proteomes" id="UP000030645">
    <property type="component" value="Unassembled WGS sequence"/>
</dbReference>
<keyword evidence="3" id="KW-1185">Reference proteome</keyword>